<dbReference type="RefSeq" id="WP_185164923.1">
    <property type="nucleotide sequence ID" value="NZ_JACKWY010000008.1"/>
</dbReference>
<organism evidence="2 3">
    <name type="scientific">Clostridium gasigenes</name>
    <dbReference type="NCBI Taxonomy" id="94869"/>
    <lineage>
        <taxon>Bacteria</taxon>
        <taxon>Bacillati</taxon>
        <taxon>Bacillota</taxon>
        <taxon>Clostridia</taxon>
        <taxon>Eubacteriales</taxon>
        <taxon>Clostridiaceae</taxon>
        <taxon>Clostridium</taxon>
    </lineage>
</organism>
<dbReference type="GO" id="GO:0034069">
    <property type="term" value="F:aminoglycoside N-acetyltransferase activity"/>
    <property type="evidence" value="ECO:0007669"/>
    <property type="project" value="TreeGrafter"/>
</dbReference>
<dbReference type="PANTHER" id="PTHR37817:SF1">
    <property type="entry name" value="N-ACETYLTRANSFERASE EIS"/>
    <property type="match status" value="1"/>
</dbReference>
<evidence type="ECO:0000313" key="3">
    <source>
        <dbReference type="Proteomes" id="UP000585258"/>
    </source>
</evidence>
<keyword evidence="2" id="KW-0808">Transferase</keyword>
<evidence type="ECO:0000313" key="2">
    <source>
        <dbReference type="EMBL" id="MBB6715722.1"/>
    </source>
</evidence>
<dbReference type="Gene3D" id="3.40.630.30">
    <property type="match status" value="1"/>
</dbReference>
<protein>
    <submittedName>
        <fullName evidence="2">GNAT family N-acetyltransferase</fullName>
    </submittedName>
</protein>
<dbReference type="SUPFAM" id="SSF55729">
    <property type="entry name" value="Acyl-CoA N-acyltransferases (Nat)"/>
    <property type="match status" value="1"/>
</dbReference>
<dbReference type="CDD" id="cd04301">
    <property type="entry name" value="NAT_SF"/>
    <property type="match status" value="1"/>
</dbReference>
<dbReference type="EMBL" id="JACKWY010000008">
    <property type="protein sequence ID" value="MBB6715722.1"/>
    <property type="molecule type" value="Genomic_DNA"/>
</dbReference>
<dbReference type="InterPro" id="IPR000182">
    <property type="entry name" value="GNAT_dom"/>
</dbReference>
<accession>A0A7X0SDR6</accession>
<evidence type="ECO:0000259" key="1">
    <source>
        <dbReference type="PROSITE" id="PS51186"/>
    </source>
</evidence>
<feature type="domain" description="N-acetyltransferase" evidence="1">
    <location>
        <begin position="2"/>
        <end position="147"/>
    </location>
</feature>
<comment type="caution">
    <text evidence="2">The sequence shown here is derived from an EMBL/GenBank/DDBJ whole genome shotgun (WGS) entry which is preliminary data.</text>
</comment>
<dbReference type="PANTHER" id="PTHR37817">
    <property type="entry name" value="N-ACETYLTRANSFERASE EIS"/>
    <property type="match status" value="1"/>
</dbReference>
<gene>
    <name evidence="2" type="ORF">H7E68_13505</name>
</gene>
<name>A0A7X0SDR6_9CLOT</name>
<dbReference type="PROSITE" id="PS51186">
    <property type="entry name" value="GNAT"/>
    <property type="match status" value="1"/>
</dbReference>
<dbReference type="Proteomes" id="UP000585258">
    <property type="component" value="Unassembled WGS sequence"/>
</dbReference>
<dbReference type="InterPro" id="IPR016181">
    <property type="entry name" value="Acyl_CoA_acyltransferase"/>
</dbReference>
<proteinExistence type="predicted"/>
<reference evidence="2 3" key="1">
    <citation type="submission" date="2020-08" db="EMBL/GenBank/DDBJ databases">
        <title>Clostridia isolated from Swiss meat.</title>
        <authorList>
            <person name="Wambui J."/>
            <person name="Stevens M.J.A."/>
            <person name="Stephan R."/>
        </authorList>
    </citation>
    <scope>NUCLEOTIDE SEQUENCE [LARGE SCALE GENOMIC DNA]</scope>
    <source>
        <strain evidence="2 3">CM001</strain>
    </source>
</reference>
<dbReference type="AlphaFoldDB" id="A0A7X0SDR6"/>
<dbReference type="Pfam" id="PF13527">
    <property type="entry name" value="Acetyltransf_9"/>
    <property type="match status" value="1"/>
</dbReference>
<dbReference type="GO" id="GO:0030649">
    <property type="term" value="P:aminoglycoside antibiotic catabolic process"/>
    <property type="evidence" value="ECO:0007669"/>
    <property type="project" value="TreeGrafter"/>
</dbReference>
<dbReference type="InterPro" id="IPR051554">
    <property type="entry name" value="Acetyltransferase_Eis"/>
</dbReference>
<sequence length="377" mass="43433">MVNYIKGMAEDFEDIIAFGNYVFNLDFKELLPKLYSEKVDTSFNHFMAKENNEIKGVVGSFPLELKVMNETLKVKGIGTVSVHPQSRDKGYMMQLMKNAINEMKEESIDFAILGGQRQRYEYFGFTPTGSQIIFEVNNANLYHKKIRVNDNISLKSFEDISEDESNSIYTLYNQQIVYGVRSLESFADICKSWNNNAWGIYNEGIIIGYIVLSKTHDNVEEVCLEDYGVLGNVFASIINMFHKDRLYVGIAPHRQQLITYLLDICENYKVESNTCVNIFNYKNFIKAFLTLKNSYEVLEKGELKIEIVDGEKFIIKVGDNITVEATEYLPDIKIAHLDAIKFLCDPLRIFSNDIPEINRCIKSWFPLPFNFPTVDNV</sequence>